<evidence type="ECO:0000256" key="3">
    <source>
        <dbReference type="ARBA" id="ARBA00022801"/>
    </source>
</evidence>
<dbReference type="HAMAP" id="MF_03231">
    <property type="entry name" value="SCS3"/>
    <property type="match status" value="1"/>
</dbReference>
<evidence type="ECO:0000256" key="8">
    <source>
        <dbReference type="HAMAP-Rule" id="MF_03231"/>
    </source>
</evidence>
<dbReference type="OrthoDB" id="5579088at2759"/>
<reference evidence="10 11" key="1">
    <citation type="journal article" date="2016" name="Sci. Rep.">
        <title>Peltaster fructicola genome reveals evolution from an invasive phytopathogen to an ectophytic parasite.</title>
        <authorList>
            <person name="Xu C."/>
            <person name="Chen H."/>
            <person name="Gleason M.L."/>
            <person name="Xu J.R."/>
            <person name="Liu H."/>
            <person name="Zhang R."/>
            <person name="Sun G."/>
        </authorList>
    </citation>
    <scope>NUCLEOTIDE SEQUENCE [LARGE SCALE GENOMIC DNA]</scope>
    <source>
        <strain evidence="10 11">LNHT1506</strain>
    </source>
</reference>
<evidence type="ECO:0000256" key="2">
    <source>
        <dbReference type="ARBA" id="ARBA00022692"/>
    </source>
</evidence>
<sequence>MATRRKNVRVDVPLPTNSDDKASAILNDSSTMAQLDAPPPFESPFLPTLLEALLLSVYPATLIIGSVFSTLTVNHANTPYIAHMQSYDPKNAPSYFAKKSNIFNVYFVKVGWAWVTAAFALFVMGNRALGPVDWLAAPQKAFTKKRIQAITRYAFLTVIWYIFTQGFFGASLIDRGYRITGGKCEVVLSDAPLAQLEKAQMSDAEEALTHAACKLIGGQWKGGHDISGHVFLLVMGSAMLGFEVLPVLLKYAGLTRARRVVGTDGAVKSAETEEKAGEHLGRHSVFANLALGVAAVSLWMLLMTAAYFHTWFEKFTGLLVALIAIYITYFLPRAIPALRSVLGMPGV</sequence>
<keyword evidence="8" id="KW-0594">Phospholipid biosynthesis</keyword>
<keyword evidence="11" id="KW-1185">Reference proteome</keyword>
<accession>A0A6H0XMJ4</accession>
<comment type="catalytic activity">
    <reaction evidence="8">
        <text>(9Z)-octadecenoyl-CoA + H2O = S-(9Z-octadecenoyl)-4'-phosphopantetheine + adenosine 3',5'-bisphosphate + 2 H(+)</text>
        <dbReference type="Rhea" id="RHEA:65564"/>
        <dbReference type="ChEBI" id="CHEBI:15377"/>
        <dbReference type="ChEBI" id="CHEBI:15378"/>
        <dbReference type="ChEBI" id="CHEBI:57387"/>
        <dbReference type="ChEBI" id="CHEBI:58343"/>
        <dbReference type="ChEBI" id="CHEBI:156553"/>
    </reaction>
</comment>
<comment type="similarity">
    <text evidence="8">Belongs to the FIT family. Fungal FIT2B/SCS3 subfamily.</text>
</comment>
<dbReference type="GO" id="GO:0010945">
    <property type="term" value="F:coenzyme A diphosphatase activity"/>
    <property type="evidence" value="ECO:0007669"/>
    <property type="project" value="InterPro"/>
</dbReference>
<keyword evidence="5 8" id="KW-1133">Transmembrane helix</keyword>
<keyword evidence="7 8" id="KW-0472">Membrane</keyword>
<feature type="transmembrane region" description="Helical" evidence="9">
    <location>
        <begin position="111"/>
        <end position="129"/>
    </location>
</feature>
<dbReference type="Proteomes" id="UP000503462">
    <property type="component" value="Chromosome 1"/>
</dbReference>
<organism evidence="10 11">
    <name type="scientific">Peltaster fructicola</name>
    <dbReference type="NCBI Taxonomy" id="286661"/>
    <lineage>
        <taxon>Eukaryota</taxon>
        <taxon>Fungi</taxon>
        <taxon>Dikarya</taxon>
        <taxon>Ascomycota</taxon>
        <taxon>Pezizomycotina</taxon>
        <taxon>Dothideomycetes</taxon>
        <taxon>Dothideomycetes incertae sedis</taxon>
        <taxon>Peltaster</taxon>
    </lineage>
</organism>
<keyword evidence="2 8" id="KW-0812">Transmembrane</keyword>
<dbReference type="EC" id="3.6.1.-" evidence="8"/>
<dbReference type="EMBL" id="CP051139">
    <property type="protein sequence ID" value="QIW95943.1"/>
    <property type="molecule type" value="Genomic_DNA"/>
</dbReference>
<dbReference type="Pfam" id="PF10261">
    <property type="entry name" value="FIT"/>
    <property type="match status" value="1"/>
</dbReference>
<dbReference type="PANTHER" id="PTHR23129">
    <property type="entry name" value="ACYL-COENZYME A DIPHOSPHATASE FITM2"/>
    <property type="match status" value="1"/>
</dbReference>
<feature type="transmembrane region" description="Helical" evidence="9">
    <location>
        <begin position="230"/>
        <end position="249"/>
    </location>
</feature>
<name>A0A6H0XMJ4_9PEZI</name>
<keyword evidence="3 8" id="KW-0378">Hydrolase</keyword>
<evidence type="ECO:0000256" key="4">
    <source>
        <dbReference type="ARBA" id="ARBA00022824"/>
    </source>
</evidence>
<feature type="active site" evidence="8">
    <location>
        <position position="229"/>
    </location>
</feature>
<proteinExistence type="inferred from homology"/>
<comment type="function">
    <text evidence="8">Fatty acyl-coenzyme A (CoA) diphosphatase that hydrolyzes fatty acyl-CoA to yield acyl-4'-phosphopantetheine and adenosine 3',5'-bisphosphate. Preferentially hydrolyzes unsaturated long-chain acyl-CoA substrates in the endoplasmic reticulum (ER) lumen. This catalytic activity is required for maintaining ER structure and for lipid droplets (LDs) biogenesis, which are lipid storage organelles involved in maintaining lipid and energy homeostasis. May directly bind to diacylglycerol (DAGs) and triacylglycerol, which is also important for LD biogenesis. May support directional budding of nacent LDs from the ER into the cytosol by reducing DAG levels at sites of LD formation. May play a role in the regulation of cell morphology and cytoskeletal organization. Involved in phospholipid biosynthesis.</text>
</comment>
<keyword evidence="4 8" id="KW-0256">Endoplasmic reticulum</keyword>
<feature type="active site" evidence="8">
    <location>
        <position position="309"/>
    </location>
</feature>
<evidence type="ECO:0000256" key="6">
    <source>
        <dbReference type="ARBA" id="ARBA00023098"/>
    </source>
</evidence>
<evidence type="ECO:0000256" key="7">
    <source>
        <dbReference type="ARBA" id="ARBA00023136"/>
    </source>
</evidence>
<feature type="transmembrane region" description="Helical" evidence="9">
    <location>
        <begin position="315"/>
        <end position="332"/>
    </location>
</feature>
<evidence type="ECO:0000256" key="1">
    <source>
        <dbReference type="ARBA" id="ARBA00004477"/>
    </source>
</evidence>
<keyword evidence="8" id="KW-1208">Phospholipid metabolism</keyword>
<evidence type="ECO:0000313" key="11">
    <source>
        <dbReference type="Proteomes" id="UP000503462"/>
    </source>
</evidence>
<dbReference type="PANTHER" id="PTHR23129:SF0">
    <property type="entry name" value="ACYL-COENZYME A DIPHOSPHATASE FITM2"/>
    <property type="match status" value="1"/>
</dbReference>
<dbReference type="AlphaFoldDB" id="A0A6H0XMJ4"/>
<comment type="catalytic activity">
    <reaction evidence="8">
        <text>(5Z,8Z,11Z,14Z)-eicosatetraenoyl-CoA + H2O = S-(5Z,8Z,11Z,14Z-eicosatetraenoyl)-4'-phosphopantetheine + adenosine 3',5'-bisphosphate + 2 H(+)</text>
        <dbReference type="Rhea" id="RHEA:65568"/>
        <dbReference type="ChEBI" id="CHEBI:15377"/>
        <dbReference type="ChEBI" id="CHEBI:15378"/>
        <dbReference type="ChEBI" id="CHEBI:57368"/>
        <dbReference type="ChEBI" id="CHEBI:58343"/>
        <dbReference type="ChEBI" id="CHEBI:156554"/>
    </reaction>
</comment>
<evidence type="ECO:0000256" key="9">
    <source>
        <dbReference type="SAM" id="Phobius"/>
    </source>
</evidence>
<gene>
    <name evidence="8" type="primary">SCS3</name>
    <name evidence="8" type="synonym">FIT2B</name>
    <name evidence="10" type="ORF">AMS68_001461</name>
</gene>
<dbReference type="GO" id="GO:0005789">
    <property type="term" value="C:endoplasmic reticulum membrane"/>
    <property type="evidence" value="ECO:0007669"/>
    <property type="project" value="UniProtKB-SubCell"/>
</dbReference>
<dbReference type="GO" id="GO:0140042">
    <property type="term" value="P:lipid droplet formation"/>
    <property type="evidence" value="ECO:0007669"/>
    <property type="project" value="UniProtKB-UniRule"/>
</dbReference>
<dbReference type="InterPro" id="IPR019388">
    <property type="entry name" value="FIT"/>
</dbReference>
<keyword evidence="6" id="KW-0443">Lipid metabolism</keyword>
<comment type="catalytic activity">
    <reaction evidence="8">
        <text>hexadecanoyl-CoA + H2O = S-hexadecanoyl-4'-phosphopantetheine + adenosine 3',5'-bisphosphate + 2 H(+)</text>
        <dbReference type="Rhea" id="RHEA:50032"/>
        <dbReference type="ChEBI" id="CHEBI:15377"/>
        <dbReference type="ChEBI" id="CHEBI:15378"/>
        <dbReference type="ChEBI" id="CHEBI:57379"/>
        <dbReference type="ChEBI" id="CHEBI:58343"/>
        <dbReference type="ChEBI" id="CHEBI:132018"/>
    </reaction>
</comment>
<feature type="transmembrane region" description="Helical" evidence="9">
    <location>
        <begin position="150"/>
        <end position="173"/>
    </location>
</feature>
<comment type="catalytic activity">
    <reaction evidence="8">
        <text>an acyl-CoA + H2O = an acyl-4'-phosphopantetheine + adenosine 3',5'-bisphosphate + 2 H(+)</text>
        <dbReference type="Rhea" id="RHEA:50044"/>
        <dbReference type="ChEBI" id="CHEBI:15377"/>
        <dbReference type="ChEBI" id="CHEBI:15378"/>
        <dbReference type="ChEBI" id="CHEBI:58342"/>
        <dbReference type="ChEBI" id="CHEBI:58343"/>
        <dbReference type="ChEBI" id="CHEBI:132023"/>
    </reaction>
</comment>
<comment type="subcellular location">
    <subcellularLocation>
        <location evidence="1 8">Endoplasmic reticulum membrane</location>
        <topology evidence="1 8">Multi-pass membrane protein</topology>
    </subcellularLocation>
</comment>
<evidence type="ECO:0000256" key="5">
    <source>
        <dbReference type="ARBA" id="ARBA00022989"/>
    </source>
</evidence>
<dbReference type="GO" id="GO:0008654">
    <property type="term" value="P:phospholipid biosynthetic process"/>
    <property type="evidence" value="ECO:0007669"/>
    <property type="project" value="UniProtKB-KW"/>
</dbReference>
<dbReference type="InterPro" id="IPR046400">
    <property type="entry name" value="SCS3"/>
</dbReference>
<keyword evidence="8" id="KW-0444">Lipid biosynthesis</keyword>
<evidence type="ECO:0000313" key="10">
    <source>
        <dbReference type="EMBL" id="QIW95943.1"/>
    </source>
</evidence>
<feature type="transmembrane region" description="Helical" evidence="9">
    <location>
        <begin position="285"/>
        <end position="309"/>
    </location>
</feature>
<protein>
    <recommendedName>
        <fullName evidence="8">Acyl-coenzyme A diphosphatase SCS3</fullName>
        <ecNumber evidence="8">3.6.1.-</ecNumber>
    </recommendedName>
    <alternativeName>
        <fullName evidence="8">FIT family protein SCS3</fullName>
    </alternativeName>
</protein>